<dbReference type="AlphaFoldDB" id="A0AAD4H9P7"/>
<accession>A0AAD4H9P7</accession>
<evidence type="ECO:0000256" key="1">
    <source>
        <dbReference type="SAM" id="MobiDB-lite"/>
    </source>
</evidence>
<reference evidence="2" key="1">
    <citation type="journal article" date="2020" name="Fungal Divers.">
        <title>Resolving the Mortierellaceae phylogeny through synthesis of multi-gene phylogenetics and phylogenomics.</title>
        <authorList>
            <person name="Vandepol N."/>
            <person name="Liber J."/>
            <person name="Desiro A."/>
            <person name="Na H."/>
            <person name="Kennedy M."/>
            <person name="Barry K."/>
            <person name="Grigoriev I.V."/>
            <person name="Miller A.N."/>
            <person name="O'Donnell K."/>
            <person name="Stajich J.E."/>
            <person name="Bonito G."/>
        </authorList>
    </citation>
    <scope>NUCLEOTIDE SEQUENCE</scope>
    <source>
        <strain evidence="2">NRRL 28262</strain>
    </source>
</reference>
<dbReference type="EMBL" id="JAAAIL010000049">
    <property type="protein sequence ID" value="KAG0280741.1"/>
    <property type="molecule type" value="Genomic_DNA"/>
</dbReference>
<name>A0AAD4H9P7_9FUNG</name>
<feature type="region of interest" description="Disordered" evidence="1">
    <location>
        <begin position="168"/>
        <end position="194"/>
    </location>
</feature>
<sequence>MNNSQIRYFDTTSANLFNLKDWAKIADSLDPAALERLWTSQALRRLKNSEREADRAAYNRLSRIKQPERLEIFSIVVADRKLKASLRPLVTEDKINVARQQSADLAKEFKKGKQSNPSQKTPASTATTPSNTQEQEHTAHVRYPGSPTPILSTQIPDALSAFNNESEGIDFFQGSSPPPPSSNSSTVTDDNHQSDSRLSIANHFALLNQRTQWSSILPNFHEYRQEQNWTLDLSPDGIMDLTLGSRFIATLDDRDLEAILEDQPALTEEFKELAELDELLGDNCSFETISERVFNTPLNTPVKRFLYGIVHAYSRYFPRKTAIPALEEKQGMFAILCPYIQGALDVYHIESFMSEIAITASGERKNAHKDYGERMEKSRRADMIAVDSEDNQIFLSECSSIYEKDKRKFVEDKWKLGRAMKDSWDSTVRKVVQSYHPHQDLATFGIQFFSHRLVFYKMDYRGEYRFWQVDSCDIPLQMNTTSGFEKKLRASCRSVLCFAHMVADEIRVRGTLPFLSMKEKIILGRAAQRIKPTTESPPFKKRVD</sequence>
<proteinExistence type="predicted"/>
<dbReference type="Proteomes" id="UP001194580">
    <property type="component" value="Unassembled WGS sequence"/>
</dbReference>
<gene>
    <name evidence="2" type="ORF">BGZ95_008888</name>
</gene>
<feature type="compositionally biased region" description="Low complexity" evidence="1">
    <location>
        <begin position="121"/>
        <end position="130"/>
    </location>
</feature>
<comment type="caution">
    <text evidence="2">The sequence shown here is derived from an EMBL/GenBank/DDBJ whole genome shotgun (WGS) entry which is preliminary data.</text>
</comment>
<evidence type="ECO:0000313" key="2">
    <source>
        <dbReference type="EMBL" id="KAG0280741.1"/>
    </source>
</evidence>
<evidence type="ECO:0000313" key="3">
    <source>
        <dbReference type="Proteomes" id="UP001194580"/>
    </source>
</evidence>
<organism evidence="2 3">
    <name type="scientific">Linnemannia exigua</name>
    <dbReference type="NCBI Taxonomy" id="604196"/>
    <lineage>
        <taxon>Eukaryota</taxon>
        <taxon>Fungi</taxon>
        <taxon>Fungi incertae sedis</taxon>
        <taxon>Mucoromycota</taxon>
        <taxon>Mortierellomycotina</taxon>
        <taxon>Mortierellomycetes</taxon>
        <taxon>Mortierellales</taxon>
        <taxon>Mortierellaceae</taxon>
        <taxon>Linnemannia</taxon>
    </lineage>
</organism>
<feature type="region of interest" description="Disordered" evidence="1">
    <location>
        <begin position="106"/>
        <end position="153"/>
    </location>
</feature>
<keyword evidence="3" id="KW-1185">Reference proteome</keyword>
<protein>
    <submittedName>
        <fullName evidence="2">Uncharacterized protein</fullName>
    </submittedName>
</protein>